<accession>A0ABM8S3H9</accession>
<keyword evidence="2" id="KW-0378">Hydrolase</keyword>
<protein>
    <submittedName>
        <fullName evidence="2">Exonuclease</fullName>
    </submittedName>
</protein>
<dbReference type="Gene3D" id="3.30.420.10">
    <property type="entry name" value="Ribonuclease H-like superfamily/Ribonuclease H"/>
    <property type="match status" value="1"/>
</dbReference>
<reference evidence="2 3" key="1">
    <citation type="submission" date="2021-02" db="EMBL/GenBank/DDBJ databases">
        <authorList>
            <person name="Han P."/>
        </authorList>
    </citation>
    <scope>NUCLEOTIDE SEQUENCE [LARGE SCALE GENOMIC DNA]</scope>
    <source>
        <strain evidence="2">Candidatus Nitrospira sp. ZN2</strain>
    </source>
</reference>
<dbReference type="SUPFAM" id="SSF53098">
    <property type="entry name" value="Ribonuclease H-like"/>
    <property type="match status" value="1"/>
</dbReference>
<keyword evidence="3" id="KW-1185">Reference proteome</keyword>
<dbReference type="InterPro" id="IPR038720">
    <property type="entry name" value="YprB_RNase_H-like_dom"/>
</dbReference>
<organism evidence="2 3">
    <name type="scientific">Nitrospira defluvii</name>
    <dbReference type="NCBI Taxonomy" id="330214"/>
    <lineage>
        <taxon>Bacteria</taxon>
        <taxon>Pseudomonadati</taxon>
        <taxon>Nitrospirota</taxon>
        <taxon>Nitrospiria</taxon>
        <taxon>Nitrospirales</taxon>
        <taxon>Nitrospiraceae</taxon>
        <taxon>Nitrospira</taxon>
    </lineage>
</organism>
<dbReference type="PANTHER" id="PTHR38462:SF1">
    <property type="entry name" value="YPRB RIBONUCLEASE H-LIKE DOMAIN-CONTAINING PROTEIN"/>
    <property type="match status" value="1"/>
</dbReference>
<keyword evidence="2" id="KW-0269">Exonuclease</keyword>
<dbReference type="Pfam" id="PF13482">
    <property type="entry name" value="RNase_H_2"/>
    <property type="match status" value="1"/>
</dbReference>
<keyword evidence="2" id="KW-0540">Nuclease</keyword>
<dbReference type="EMBL" id="CAJNBJ010000018">
    <property type="protein sequence ID" value="CAE6787215.1"/>
    <property type="molecule type" value="Genomic_DNA"/>
</dbReference>
<comment type="caution">
    <text evidence="2">The sequence shown here is derived from an EMBL/GenBank/DDBJ whole genome shotgun (WGS) entry which is preliminary data.</text>
</comment>
<name>A0ABM8S3H9_9BACT</name>
<dbReference type="GO" id="GO:0004527">
    <property type="term" value="F:exonuclease activity"/>
    <property type="evidence" value="ECO:0007669"/>
    <property type="project" value="UniProtKB-KW"/>
</dbReference>
<dbReference type="PANTHER" id="PTHR38462">
    <property type="entry name" value="EXONUCLEASE-LIKE PROTEIN"/>
    <property type="match status" value="1"/>
</dbReference>
<evidence type="ECO:0000313" key="3">
    <source>
        <dbReference type="Proteomes" id="UP000675880"/>
    </source>
</evidence>
<dbReference type="Proteomes" id="UP000675880">
    <property type="component" value="Unassembled WGS sequence"/>
</dbReference>
<dbReference type="InterPro" id="IPR012337">
    <property type="entry name" value="RNaseH-like_sf"/>
</dbReference>
<proteinExistence type="predicted"/>
<evidence type="ECO:0000313" key="2">
    <source>
        <dbReference type="EMBL" id="CAE6787215.1"/>
    </source>
</evidence>
<evidence type="ECO:0000259" key="1">
    <source>
        <dbReference type="Pfam" id="PF13482"/>
    </source>
</evidence>
<gene>
    <name evidence="2" type="ORF">NSPZN2_50166</name>
</gene>
<sequence>MHSTSRRSMLTSTFVHLNGIGPATERRLWESGIADWNTFRRETLVPGISPARKVAYDADLSIAQTHLDRHNARYFADCLHSRDHWRLLPTFGARALYLDIETTGLSARDGQVTIVGLYRQGRMRTLIHGDSLTQAAIQDELDQADLLITFFGTVFDIPYLQTCFAGLRVGIPHFDLCFAARRVGLQGGLKSIERELDIARESDLLQLDGLEAVRLWHQYRAGQEAALDQLVRYNAADTRNLEPLAACLYEQLVVRYGPPAPAHRG</sequence>
<dbReference type="InterPro" id="IPR036397">
    <property type="entry name" value="RNaseH_sf"/>
</dbReference>
<feature type="domain" description="YprB ribonuclease H-like" evidence="1">
    <location>
        <begin position="96"/>
        <end position="248"/>
    </location>
</feature>